<keyword evidence="1" id="KW-0175">Coiled coil</keyword>
<evidence type="ECO:0000256" key="2">
    <source>
        <dbReference type="SAM" id="Phobius"/>
    </source>
</evidence>
<gene>
    <name evidence="3" type="ORF">ENV17_08535</name>
</gene>
<keyword evidence="2" id="KW-0472">Membrane</keyword>
<reference evidence="3" key="1">
    <citation type="journal article" date="2020" name="mSystems">
        <title>Genome- and Community-Level Interaction Insights into Carbon Utilization and Element Cycling Functions of Hydrothermarchaeota in Hydrothermal Sediment.</title>
        <authorList>
            <person name="Zhou Z."/>
            <person name="Liu Y."/>
            <person name="Xu W."/>
            <person name="Pan J."/>
            <person name="Luo Z.H."/>
            <person name="Li M."/>
        </authorList>
    </citation>
    <scope>NUCLEOTIDE SEQUENCE [LARGE SCALE GENOMIC DNA]</scope>
    <source>
        <strain evidence="3">SpSt-735</strain>
    </source>
</reference>
<keyword evidence="2" id="KW-1133">Transmembrane helix</keyword>
<feature type="coiled-coil region" evidence="1">
    <location>
        <begin position="31"/>
        <end position="79"/>
    </location>
</feature>
<comment type="caution">
    <text evidence="3">The sequence shown here is derived from an EMBL/GenBank/DDBJ whole genome shotgun (WGS) entry which is preliminary data.</text>
</comment>
<dbReference type="Gene3D" id="3.90.20.10">
    <property type="match status" value="1"/>
</dbReference>
<organism evidence="3">
    <name type="scientific">Thermofilum pendens</name>
    <dbReference type="NCBI Taxonomy" id="2269"/>
    <lineage>
        <taxon>Archaea</taxon>
        <taxon>Thermoproteota</taxon>
        <taxon>Thermoprotei</taxon>
        <taxon>Thermofilales</taxon>
        <taxon>Thermofilaceae</taxon>
        <taxon>Thermofilum</taxon>
    </lineage>
</organism>
<dbReference type="AlphaFoldDB" id="A0A7C4BCB7"/>
<accession>A0A7C4BCB7</accession>
<proteinExistence type="predicted"/>
<evidence type="ECO:0000256" key="1">
    <source>
        <dbReference type="SAM" id="Coils"/>
    </source>
</evidence>
<dbReference type="SUPFAM" id="SSF57997">
    <property type="entry name" value="Tropomyosin"/>
    <property type="match status" value="1"/>
</dbReference>
<feature type="transmembrane region" description="Helical" evidence="2">
    <location>
        <begin position="6"/>
        <end position="27"/>
    </location>
</feature>
<evidence type="ECO:0008006" key="4">
    <source>
        <dbReference type="Google" id="ProtNLM"/>
    </source>
</evidence>
<dbReference type="EMBL" id="DTFI01000258">
    <property type="protein sequence ID" value="HGI44414.1"/>
    <property type="molecule type" value="Genomic_DNA"/>
</dbReference>
<name>A0A7C4BCB7_THEPE</name>
<sequence>MNVELLVGFASTIAAIAASAATLGYWLGRKFEEIEKRFEEIDKRFEEIDRKFKEIDKRFEGLERRFEELERRMDEEFARTREEFTELVRALHTHLIEFMAMKGLFTTGERSYLLGESERIIAAYKLRGNPLSSEEAEFLLEVLRELREKPAKEVDLAKLDRALEIADQWFKRDRIYEAMKLWINLYTLRAILLKERGEL</sequence>
<keyword evidence="2" id="KW-0812">Transmembrane</keyword>
<protein>
    <recommendedName>
        <fullName evidence="4">PaREP5ab</fullName>
    </recommendedName>
</protein>
<evidence type="ECO:0000313" key="3">
    <source>
        <dbReference type="EMBL" id="HGI44414.1"/>
    </source>
</evidence>